<keyword evidence="4" id="KW-1185">Reference proteome</keyword>
<evidence type="ECO:0000259" key="2">
    <source>
        <dbReference type="Pfam" id="PF10988"/>
    </source>
</evidence>
<comment type="caution">
    <text evidence="3">The sequence shown here is derived from an EMBL/GenBank/DDBJ whole genome shotgun (WGS) entry which is preliminary data.</text>
</comment>
<dbReference type="Pfam" id="PF10988">
    <property type="entry name" value="DUF2807"/>
    <property type="match status" value="1"/>
</dbReference>
<evidence type="ECO:0000313" key="3">
    <source>
        <dbReference type="EMBL" id="MBB2150415.1"/>
    </source>
</evidence>
<proteinExistence type="predicted"/>
<feature type="signal peptide" evidence="1">
    <location>
        <begin position="1"/>
        <end position="27"/>
    </location>
</feature>
<organism evidence="3 4">
    <name type="scientific">Pedobacter gandavensis</name>
    <dbReference type="NCBI Taxonomy" id="2679963"/>
    <lineage>
        <taxon>Bacteria</taxon>
        <taxon>Pseudomonadati</taxon>
        <taxon>Bacteroidota</taxon>
        <taxon>Sphingobacteriia</taxon>
        <taxon>Sphingobacteriales</taxon>
        <taxon>Sphingobacteriaceae</taxon>
        <taxon>Pedobacter</taxon>
    </lineage>
</organism>
<name>A0ABR6EYU6_9SPHI</name>
<dbReference type="Gene3D" id="2.160.20.120">
    <property type="match status" value="1"/>
</dbReference>
<protein>
    <recommendedName>
        <fullName evidence="2">Putative auto-transporter adhesin head GIN domain-containing protein</fullName>
    </recommendedName>
</protein>
<keyword evidence="1" id="KW-0732">Signal</keyword>
<gene>
    <name evidence="3" type="ORF">GM920_16070</name>
</gene>
<dbReference type="InterPro" id="IPR021255">
    <property type="entry name" value="DUF2807"/>
</dbReference>
<dbReference type="RefSeq" id="WP_182959371.1">
    <property type="nucleotide sequence ID" value="NZ_WNXC01000006.1"/>
</dbReference>
<dbReference type="EMBL" id="WNXC01000006">
    <property type="protein sequence ID" value="MBB2150415.1"/>
    <property type="molecule type" value="Genomic_DNA"/>
</dbReference>
<dbReference type="Proteomes" id="UP000636110">
    <property type="component" value="Unassembled WGS sequence"/>
</dbReference>
<sequence>MKTSIKTLFASALTAIILTSSAFHTFAKEKSPASNSATVKFNKVVVTGNAKVILIQGNTESINSTEEVQSSNTTVQQKGYTLYINSTDKSTIYVHVKDLQRIDAAETASVRTRGSFDLAVLQIFLKDNAKANVNATIGSLYTQMNGKSDLKLSGSTTEHNLVRNDVSKLNQSDFIIAKL</sequence>
<evidence type="ECO:0000313" key="4">
    <source>
        <dbReference type="Proteomes" id="UP000636110"/>
    </source>
</evidence>
<feature type="chain" id="PRO_5046226904" description="Putative auto-transporter adhesin head GIN domain-containing protein" evidence="1">
    <location>
        <begin position="28"/>
        <end position="179"/>
    </location>
</feature>
<feature type="domain" description="Putative auto-transporter adhesin head GIN" evidence="2">
    <location>
        <begin position="41"/>
        <end position="177"/>
    </location>
</feature>
<accession>A0ABR6EYU6</accession>
<evidence type="ECO:0000256" key="1">
    <source>
        <dbReference type="SAM" id="SignalP"/>
    </source>
</evidence>
<reference evidence="3 4" key="1">
    <citation type="submission" date="2019-11" db="EMBL/GenBank/DDBJ databases">
        <title>Description of Pedobacter sp. LMG 31462T.</title>
        <authorList>
            <person name="Carlier A."/>
            <person name="Qi S."/>
            <person name="Vandamme P."/>
        </authorList>
    </citation>
    <scope>NUCLEOTIDE SEQUENCE [LARGE SCALE GENOMIC DNA]</scope>
    <source>
        <strain evidence="3 4">LMG 31462</strain>
    </source>
</reference>